<reference evidence="2 3" key="1">
    <citation type="submission" date="2019-02" db="EMBL/GenBank/DDBJ databases">
        <title>Deep-cultivation of Planctomycetes and their phenomic and genomic characterization uncovers novel biology.</title>
        <authorList>
            <person name="Wiegand S."/>
            <person name="Jogler M."/>
            <person name="Boedeker C."/>
            <person name="Pinto D."/>
            <person name="Vollmers J."/>
            <person name="Rivas-Marin E."/>
            <person name="Kohn T."/>
            <person name="Peeters S.H."/>
            <person name="Heuer A."/>
            <person name="Rast P."/>
            <person name="Oberbeckmann S."/>
            <person name="Bunk B."/>
            <person name="Jeske O."/>
            <person name="Meyerdierks A."/>
            <person name="Storesund J.E."/>
            <person name="Kallscheuer N."/>
            <person name="Luecker S."/>
            <person name="Lage O.M."/>
            <person name="Pohl T."/>
            <person name="Merkel B.J."/>
            <person name="Hornburger P."/>
            <person name="Mueller R.-W."/>
            <person name="Bruemmer F."/>
            <person name="Labrenz M."/>
            <person name="Spormann A.M."/>
            <person name="Op den Camp H."/>
            <person name="Overmann J."/>
            <person name="Amann R."/>
            <person name="Jetten M.S.M."/>
            <person name="Mascher T."/>
            <person name="Medema M.H."/>
            <person name="Devos D.P."/>
            <person name="Kaster A.-K."/>
            <person name="Ovreas L."/>
            <person name="Rohde M."/>
            <person name="Galperin M.Y."/>
            <person name="Jogler C."/>
        </authorList>
    </citation>
    <scope>NUCLEOTIDE SEQUENCE [LARGE SCALE GENOMIC DNA]</scope>
    <source>
        <strain evidence="2 3">CA12</strain>
    </source>
</reference>
<dbReference type="EMBL" id="CP036265">
    <property type="protein sequence ID" value="QDT15340.1"/>
    <property type="molecule type" value="Genomic_DNA"/>
</dbReference>
<evidence type="ECO:0000313" key="2">
    <source>
        <dbReference type="EMBL" id="QDT15340.1"/>
    </source>
</evidence>
<dbReference type="RefSeq" id="WP_207622169.1">
    <property type="nucleotide sequence ID" value="NZ_CP036265.1"/>
</dbReference>
<proteinExistence type="predicted"/>
<dbReference type="InterPro" id="IPR002881">
    <property type="entry name" value="DUF58"/>
</dbReference>
<dbReference type="PANTHER" id="PTHR33608">
    <property type="entry name" value="BLL2464 PROTEIN"/>
    <property type="match status" value="1"/>
</dbReference>
<name>A0A517P7K2_9PLAN</name>
<protein>
    <submittedName>
        <fullName evidence="2">VWA domain containing CoxE-like protein</fullName>
    </submittedName>
</protein>
<evidence type="ECO:0000313" key="3">
    <source>
        <dbReference type="Proteomes" id="UP000318741"/>
    </source>
</evidence>
<dbReference type="AlphaFoldDB" id="A0A517P7K2"/>
<gene>
    <name evidence="2" type="ORF">CA12_14240</name>
</gene>
<dbReference type="PANTHER" id="PTHR33608:SF7">
    <property type="entry name" value="DUF58 DOMAIN-CONTAINING PROTEIN"/>
    <property type="match status" value="1"/>
</dbReference>
<dbReference type="Proteomes" id="UP000318741">
    <property type="component" value="Chromosome"/>
</dbReference>
<dbReference type="InterPro" id="IPR002035">
    <property type="entry name" value="VWF_A"/>
</dbReference>
<accession>A0A517P7K2</accession>
<dbReference type="InterPro" id="IPR036465">
    <property type="entry name" value="vWFA_dom_sf"/>
</dbReference>
<dbReference type="Pfam" id="PF01882">
    <property type="entry name" value="DUF58"/>
    <property type="match status" value="1"/>
</dbReference>
<organism evidence="2 3">
    <name type="scientific">Alienimonas californiensis</name>
    <dbReference type="NCBI Taxonomy" id="2527989"/>
    <lineage>
        <taxon>Bacteria</taxon>
        <taxon>Pseudomonadati</taxon>
        <taxon>Planctomycetota</taxon>
        <taxon>Planctomycetia</taxon>
        <taxon>Planctomycetales</taxon>
        <taxon>Planctomycetaceae</taxon>
        <taxon>Alienimonas</taxon>
    </lineage>
</organism>
<dbReference type="SUPFAM" id="SSF53300">
    <property type="entry name" value="vWA-like"/>
    <property type="match status" value="1"/>
</dbReference>
<dbReference type="CDD" id="cd00198">
    <property type="entry name" value="vWFA"/>
    <property type="match status" value="1"/>
</dbReference>
<dbReference type="KEGG" id="acaf:CA12_14240"/>
<evidence type="ECO:0000259" key="1">
    <source>
        <dbReference type="SMART" id="SM00327"/>
    </source>
</evidence>
<keyword evidence="3" id="KW-1185">Reference proteome</keyword>
<dbReference type="SMART" id="SM00327">
    <property type="entry name" value="VWA"/>
    <property type="match status" value="1"/>
</dbReference>
<feature type="domain" description="VWFA" evidence="1">
    <location>
        <begin position="79"/>
        <end position="251"/>
    </location>
</feature>
<dbReference type="Gene3D" id="3.40.50.410">
    <property type="entry name" value="von Willebrand factor, type A domain"/>
    <property type="match status" value="1"/>
</dbReference>
<sequence>MADLLPANAPATLGNLHLLAKQVMEGFRSGLHKSPHKGFSVEFKEHRSYVQGDDPRTIDWKLYGKTDRLFIREHEQETNLRATLLVDCSGSMAYGGSRANGLTKHGYAVRCAAALSHLMIRQQDGCGLVTFDTKVRKFIPPRVRPKHLTAILTELAGSKTGGETDLGDVFHRMAAKLPRRGLLIIFSDLFGDVERLIPALAHLRHSGHEVVVFQILDPDELDFPFDRRTRFRNLEDHADHHTVDPVQVRRAYMERLHVFREELKNGCGRQRIGLVPLTTDRPYAEALGHYLAMRRRAR</sequence>